<feature type="compositionally biased region" description="Low complexity" evidence="1">
    <location>
        <begin position="1"/>
        <end position="17"/>
    </location>
</feature>
<organism evidence="2 3">
    <name type="scientific">Apiospora hydei</name>
    <dbReference type="NCBI Taxonomy" id="1337664"/>
    <lineage>
        <taxon>Eukaryota</taxon>
        <taxon>Fungi</taxon>
        <taxon>Dikarya</taxon>
        <taxon>Ascomycota</taxon>
        <taxon>Pezizomycotina</taxon>
        <taxon>Sordariomycetes</taxon>
        <taxon>Xylariomycetidae</taxon>
        <taxon>Amphisphaeriales</taxon>
        <taxon>Apiosporaceae</taxon>
        <taxon>Apiospora</taxon>
    </lineage>
</organism>
<dbReference type="RefSeq" id="XP_066668454.1">
    <property type="nucleotide sequence ID" value="XM_066813112.1"/>
</dbReference>
<feature type="region of interest" description="Disordered" evidence="1">
    <location>
        <begin position="1"/>
        <end position="65"/>
    </location>
</feature>
<feature type="compositionally biased region" description="Low complexity" evidence="1">
    <location>
        <begin position="303"/>
        <end position="312"/>
    </location>
</feature>
<dbReference type="Proteomes" id="UP001433268">
    <property type="component" value="Unassembled WGS sequence"/>
</dbReference>
<gene>
    <name evidence="2" type="ORF">PG997_008797</name>
</gene>
<evidence type="ECO:0000313" key="2">
    <source>
        <dbReference type="EMBL" id="KAK8080979.1"/>
    </source>
</evidence>
<feature type="compositionally biased region" description="Acidic residues" evidence="1">
    <location>
        <begin position="326"/>
        <end position="337"/>
    </location>
</feature>
<accession>A0ABR1WBU2</accession>
<keyword evidence="3" id="KW-1185">Reference proteome</keyword>
<feature type="region of interest" description="Disordered" evidence="1">
    <location>
        <begin position="406"/>
        <end position="427"/>
    </location>
</feature>
<reference evidence="2 3" key="1">
    <citation type="submission" date="2023-01" db="EMBL/GenBank/DDBJ databases">
        <title>Analysis of 21 Apiospora genomes using comparative genomics revels a genus with tremendous synthesis potential of carbohydrate active enzymes and secondary metabolites.</title>
        <authorList>
            <person name="Sorensen T."/>
        </authorList>
    </citation>
    <scope>NUCLEOTIDE SEQUENCE [LARGE SCALE GENOMIC DNA]</scope>
    <source>
        <strain evidence="2 3">CBS 114990</strain>
    </source>
</reference>
<evidence type="ECO:0000313" key="3">
    <source>
        <dbReference type="Proteomes" id="UP001433268"/>
    </source>
</evidence>
<comment type="caution">
    <text evidence="2">The sequence shown here is derived from an EMBL/GenBank/DDBJ whole genome shotgun (WGS) entry which is preliminary data.</text>
</comment>
<dbReference type="EMBL" id="JAQQWN010000006">
    <property type="protein sequence ID" value="KAK8080979.1"/>
    <property type="molecule type" value="Genomic_DNA"/>
</dbReference>
<evidence type="ECO:0000256" key="1">
    <source>
        <dbReference type="SAM" id="MobiDB-lite"/>
    </source>
</evidence>
<feature type="region of interest" description="Disordered" evidence="1">
    <location>
        <begin position="296"/>
        <end position="344"/>
    </location>
</feature>
<feature type="compositionally biased region" description="Polar residues" evidence="1">
    <location>
        <begin position="50"/>
        <end position="65"/>
    </location>
</feature>
<feature type="compositionally biased region" description="Gly residues" evidence="1">
    <location>
        <begin position="313"/>
        <end position="325"/>
    </location>
</feature>
<name>A0ABR1WBU2_9PEZI</name>
<dbReference type="GeneID" id="92046172"/>
<protein>
    <submittedName>
        <fullName evidence="2">Uncharacterized protein</fullName>
    </submittedName>
</protein>
<sequence>MSEGNTSSSTTDVSTGSCPKGSRENVPSPDAADQSPALKRRRTKEAPLPSYQSDSESIPDPNQRTFLGNQAHHNLFLKLLCGDLLRSDYDLCVRCATLHPPLQPPTKHVETQLTRFCQGHYIDYLPRGPDNGYNFLLSHIATAFEQKAFDPQFAVSHLARKFQIQHGQVQYTLSTTADWIDGNLILRHDHQFGPFLEKTFLDDYLGTYPLRVCPHQSTTSESMTKRLFHPYEWHWPAFTSSGRRASGQSSEIQEDAWNNRAGKEADGNDVHALVRWPNRPDHLLMVKGVDLGLPHRARGGAGTTSEASSSPSLGGGVEEGGGGGGGEDDGSDDDVEDNTIHGGGHDTWYTTSAIVLVIVSLPVLARAGGGIVPSERTTFATAFSQRSQPHQNVKEKGRGRTGAVAPEEAVAAAPPGPSRPRGGDGGRLVVIGRRRGRWLHGGGMGLSAGPSPLVGLVTGITGEGRERGEIVPLVSDLGPIAVACSPFGGIGPTGGGTVLGET</sequence>
<proteinExistence type="predicted"/>